<dbReference type="RefSeq" id="WP_121436949.1">
    <property type="nucleotide sequence ID" value="NZ_RBWU01000006.1"/>
</dbReference>
<accession>A0A495QFG0</accession>
<keyword evidence="2" id="KW-1185">Reference proteome</keyword>
<dbReference type="AlphaFoldDB" id="A0A495QFG0"/>
<sequence>MTLGWPAASGWQSTNGDTIKHLVAWQWQAGQLICVSCMPIGTGLELSDRFPEWADVIGEVYPWTIPDGTAEDDLICDLCGQPIIAQIA</sequence>
<evidence type="ECO:0000313" key="2">
    <source>
        <dbReference type="Proteomes" id="UP000274601"/>
    </source>
</evidence>
<organism evidence="1 2">
    <name type="scientific">Actinomadura pelletieri DSM 43383</name>
    <dbReference type="NCBI Taxonomy" id="1120940"/>
    <lineage>
        <taxon>Bacteria</taxon>
        <taxon>Bacillati</taxon>
        <taxon>Actinomycetota</taxon>
        <taxon>Actinomycetes</taxon>
        <taxon>Streptosporangiales</taxon>
        <taxon>Thermomonosporaceae</taxon>
        <taxon>Actinomadura</taxon>
    </lineage>
</organism>
<protein>
    <submittedName>
        <fullName evidence="1">Uncharacterized protein</fullName>
    </submittedName>
</protein>
<dbReference type="Proteomes" id="UP000274601">
    <property type="component" value="Unassembled WGS sequence"/>
</dbReference>
<dbReference type="OrthoDB" id="9795587at2"/>
<dbReference type="EMBL" id="RBWU01000006">
    <property type="protein sequence ID" value="RKS70667.1"/>
    <property type="molecule type" value="Genomic_DNA"/>
</dbReference>
<name>A0A495QFG0_9ACTN</name>
<comment type="caution">
    <text evidence="1">The sequence shown here is derived from an EMBL/GenBank/DDBJ whole genome shotgun (WGS) entry which is preliminary data.</text>
</comment>
<proteinExistence type="predicted"/>
<reference evidence="1 2" key="1">
    <citation type="submission" date="2018-10" db="EMBL/GenBank/DDBJ databases">
        <title>Genomic Encyclopedia of Archaeal and Bacterial Type Strains, Phase II (KMG-II): from individual species to whole genera.</title>
        <authorList>
            <person name="Goeker M."/>
        </authorList>
    </citation>
    <scope>NUCLEOTIDE SEQUENCE [LARGE SCALE GENOMIC DNA]</scope>
    <source>
        <strain evidence="1 2">DSM 43383</strain>
    </source>
</reference>
<gene>
    <name evidence="1" type="ORF">BZB76_5142</name>
</gene>
<evidence type="ECO:0000313" key="1">
    <source>
        <dbReference type="EMBL" id="RKS70667.1"/>
    </source>
</evidence>